<evidence type="ECO:0000313" key="2">
    <source>
        <dbReference type="Proteomes" id="UP000734218"/>
    </source>
</evidence>
<gene>
    <name evidence="1" type="ORF">GGR88_001320</name>
</gene>
<dbReference type="RefSeq" id="WP_167953775.1">
    <property type="nucleotide sequence ID" value="NZ_JAATJE010000001.1"/>
</dbReference>
<proteinExistence type="predicted"/>
<evidence type="ECO:0000313" key="1">
    <source>
        <dbReference type="EMBL" id="NJC33846.1"/>
    </source>
</evidence>
<dbReference type="Proteomes" id="UP000734218">
    <property type="component" value="Unassembled WGS sequence"/>
</dbReference>
<accession>A0ABX0XMD1</accession>
<sequence>MTWGRLAIGAVATALIVFLLLRFGDAREEAGRLEERAAWHEAQAEAERENAEVRVAAERRVTAAVQTYADKVARIAPIVVRATDTVTRYAETPAGRELCLPAERVRGIQALDAELNAAARDPGQGAAALHDPRAPR</sequence>
<reference evidence="1 2" key="1">
    <citation type="submission" date="2020-03" db="EMBL/GenBank/DDBJ databases">
        <title>Genomic Encyclopedia of Type Strains, Phase IV (KMG-IV): sequencing the most valuable type-strain genomes for metagenomic binning, comparative biology and taxonomic classification.</title>
        <authorList>
            <person name="Goeker M."/>
        </authorList>
    </citation>
    <scope>NUCLEOTIDE SEQUENCE [LARGE SCALE GENOMIC DNA]</scope>
    <source>
        <strain evidence="1 2">DSM 27651</strain>
    </source>
</reference>
<dbReference type="EMBL" id="JAATJE010000001">
    <property type="protein sequence ID" value="NJC33846.1"/>
    <property type="molecule type" value="Genomic_DNA"/>
</dbReference>
<organism evidence="1 2">
    <name type="scientific">Sphingomonas jejuensis</name>
    <dbReference type="NCBI Taxonomy" id="904715"/>
    <lineage>
        <taxon>Bacteria</taxon>
        <taxon>Pseudomonadati</taxon>
        <taxon>Pseudomonadota</taxon>
        <taxon>Alphaproteobacteria</taxon>
        <taxon>Sphingomonadales</taxon>
        <taxon>Sphingomonadaceae</taxon>
        <taxon>Sphingomonas</taxon>
    </lineage>
</organism>
<keyword evidence="2" id="KW-1185">Reference proteome</keyword>
<protein>
    <submittedName>
        <fullName evidence="1">Uncharacterized protein</fullName>
    </submittedName>
</protein>
<name>A0ABX0XMD1_9SPHN</name>
<comment type="caution">
    <text evidence="1">The sequence shown here is derived from an EMBL/GenBank/DDBJ whole genome shotgun (WGS) entry which is preliminary data.</text>
</comment>